<comment type="subcellular location">
    <subcellularLocation>
        <location evidence="1">Nucleus</location>
    </subcellularLocation>
</comment>
<gene>
    <name evidence="7" type="ORF">TIFTF001_021165</name>
</gene>
<feature type="domain" description="IBH1-like N-terminal" evidence="6">
    <location>
        <begin position="24"/>
        <end position="103"/>
    </location>
</feature>
<evidence type="ECO:0000256" key="5">
    <source>
        <dbReference type="SAM" id="MobiDB-lite"/>
    </source>
</evidence>
<evidence type="ECO:0000259" key="6">
    <source>
        <dbReference type="Pfam" id="PF26576"/>
    </source>
</evidence>
<dbReference type="Proteomes" id="UP001187192">
    <property type="component" value="Unassembled WGS sequence"/>
</dbReference>
<keyword evidence="4" id="KW-0539">Nucleus</keyword>
<name>A0AA88AUQ5_FICCA</name>
<dbReference type="PANTHER" id="PTHR33124:SF42">
    <property type="entry name" value="TRANSCRIPTION FACTOR BHLH146"/>
    <property type="match status" value="1"/>
</dbReference>
<organism evidence="7 8">
    <name type="scientific">Ficus carica</name>
    <name type="common">Common fig</name>
    <dbReference type="NCBI Taxonomy" id="3494"/>
    <lineage>
        <taxon>Eukaryota</taxon>
        <taxon>Viridiplantae</taxon>
        <taxon>Streptophyta</taxon>
        <taxon>Embryophyta</taxon>
        <taxon>Tracheophyta</taxon>
        <taxon>Spermatophyta</taxon>
        <taxon>Magnoliopsida</taxon>
        <taxon>eudicotyledons</taxon>
        <taxon>Gunneridae</taxon>
        <taxon>Pentapetalae</taxon>
        <taxon>rosids</taxon>
        <taxon>fabids</taxon>
        <taxon>Rosales</taxon>
        <taxon>Moraceae</taxon>
        <taxon>Ficeae</taxon>
        <taxon>Ficus</taxon>
    </lineage>
</organism>
<evidence type="ECO:0000313" key="7">
    <source>
        <dbReference type="EMBL" id="GMN52021.1"/>
    </source>
</evidence>
<keyword evidence="3" id="KW-0804">Transcription</keyword>
<dbReference type="EMBL" id="BTGU01000040">
    <property type="protein sequence ID" value="GMN52021.1"/>
    <property type="molecule type" value="Genomic_DNA"/>
</dbReference>
<comment type="caution">
    <text evidence="7">The sequence shown here is derived from an EMBL/GenBank/DDBJ whole genome shotgun (WGS) entry which is preliminary data.</text>
</comment>
<dbReference type="GO" id="GO:0006355">
    <property type="term" value="P:regulation of DNA-templated transcription"/>
    <property type="evidence" value="ECO:0007669"/>
    <property type="project" value="InterPro"/>
</dbReference>
<keyword evidence="2" id="KW-0805">Transcription regulation</keyword>
<dbReference type="GO" id="GO:0005634">
    <property type="term" value="C:nucleus"/>
    <property type="evidence" value="ECO:0007669"/>
    <property type="project" value="UniProtKB-SubCell"/>
</dbReference>
<proteinExistence type="predicted"/>
<evidence type="ECO:0000256" key="2">
    <source>
        <dbReference type="ARBA" id="ARBA00023015"/>
    </source>
</evidence>
<feature type="compositionally biased region" description="Basic residues" evidence="5">
    <location>
        <begin position="177"/>
        <end position="189"/>
    </location>
</feature>
<evidence type="ECO:0000256" key="1">
    <source>
        <dbReference type="ARBA" id="ARBA00004123"/>
    </source>
</evidence>
<dbReference type="InterPro" id="IPR044660">
    <property type="entry name" value="IBH1-like"/>
</dbReference>
<dbReference type="InterPro" id="IPR044549">
    <property type="entry name" value="bHLH_AtIBH1-like"/>
</dbReference>
<accession>A0AA88AUQ5</accession>
<sequence>MGRQVMSKRMRVYSLETNKLLHLAFARNYVNHLLPALREKKKIMIDVKASTTNTTSPTATPPNDEDGNGELAKIVRFEVNMAMALSAKEFAWSRALEASLRREYNTFSSTNGQTSSFILRMESTTSAIFEGRPGESSALLPHNPSTSGNNLQATRPLKTSQNPRCDLKIPMKSSSAKSRRSRSRKGHVIKKSEEENVEEKLANLRTLLPGGNEMGDNNEEFLTEVASYITCLKLQVQVLQYLVEGQ</sequence>
<evidence type="ECO:0000256" key="3">
    <source>
        <dbReference type="ARBA" id="ARBA00023163"/>
    </source>
</evidence>
<dbReference type="InterPro" id="IPR059002">
    <property type="entry name" value="IBH1_N"/>
</dbReference>
<evidence type="ECO:0000256" key="4">
    <source>
        <dbReference type="ARBA" id="ARBA00023242"/>
    </source>
</evidence>
<dbReference type="AlphaFoldDB" id="A0AA88AUQ5"/>
<keyword evidence="8" id="KW-1185">Reference proteome</keyword>
<evidence type="ECO:0000313" key="8">
    <source>
        <dbReference type="Proteomes" id="UP001187192"/>
    </source>
</evidence>
<dbReference type="CDD" id="cd11444">
    <property type="entry name" value="bHLH_AtIBH1_like"/>
    <property type="match status" value="1"/>
</dbReference>
<feature type="region of interest" description="Disordered" evidence="5">
    <location>
        <begin position="133"/>
        <end position="194"/>
    </location>
</feature>
<dbReference type="PANTHER" id="PTHR33124">
    <property type="entry name" value="TRANSCRIPTION FACTOR IBH1-LIKE 1"/>
    <property type="match status" value="1"/>
</dbReference>
<dbReference type="Pfam" id="PF26576">
    <property type="entry name" value="IBH1_N"/>
    <property type="match status" value="1"/>
</dbReference>
<protein>
    <recommendedName>
        <fullName evidence="6">IBH1-like N-terminal domain-containing protein</fullName>
    </recommendedName>
</protein>
<reference evidence="7" key="1">
    <citation type="submission" date="2023-07" db="EMBL/GenBank/DDBJ databases">
        <title>draft genome sequence of fig (Ficus carica).</title>
        <authorList>
            <person name="Takahashi T."/>
            <person name="Nishimura K."/>
        </authorList>
    </citation>
    <scope>NUCLEOTIDE SEQUENCE</scope>
</reference>
<feature type="compositionally biased region" description="Polar residues" evidence="5">
    <location>
        <begin position="143"/>
        <end position="163"/>
    </location>
</feature>